<sequence length="95" mass="10706">MERIGLIDIGSNTIRLVIFEFDKKTGLNELLNIKTPARLSQYLTKDLAMNNEGIEVLTKTLSSFKTVADKFEVTELHPIATAAIRQSTNRDKIIE</sequence>
<feature type="domain" description="Ppx/GppA phosphatase N-terminal" evidence="2">
    <location>
        <begin position="19"/>
        <end position="94"/>
    </location>
</feature>
<name>A0A3A0UUI6_STAGA</name>
<dbReference type="InterPro" id="IPR003695">
    <property type="entry name" value="Ppx_GppA_N"/>
</dbReference>
<dbReference type="EMBL" id="QYJN01000382">
    <property type="protein sequence ID" value="RIP21621.1"/>
    <property type="molecule type" value="Genomic_DNA"/>
</dbReference>
<organism evidence="3 4">
    <name type="scientific">Staphylococcus gallinarum</name>
    <dbReference type="NCBI Taxonomy" id="1293"/>
    <lineage>
        <taxon>Bacteria</taxon>
        <taxon>Bacillati</taxon>
        <taxon>Bacillota</taxon>
        <taxon>Bacilli</taxon>
        <taxon>Bacillales</taxon>
        <taxon>Staphylococcaceae</taxon>
        <taxon>Staphylococcus</taxon>
    </lineage>
</organism>
<protein>
    <submittedName>
        <fullName evidence="3">Exopolyphosphatase</fullName>
    </submittedName>
</protein>
<dbReference type="InterPro" id="IPR050273">
    <property type="entry name" value="GppA/Ppx_hydrolase"/>
</dbReference>
<dbReference type="SUPFAM" id="SSF53067">
    <property type="entry name" value="Actin-like ATPase domain"/>
    <property type="match status" value="1"/>
</dbReference>
<dbReference type="Pfam" id="PF02541">
    <property type="entry name" value="Ppx-GppA"/>
    <property type="match status" value="1"/>
</dbReference>
<gene>
    <name evidence="3" type="ORF">BUZ14_15965</name>
</gene>
<evidence type="ECO:0000259" key="2">
    <source>
        <dbReference type="Pfam" id="PF02541"/>
    </source>
</evidence>
<proteinExistence type="inferred from homology"/>
<evidence type="ECO:0000313" key="4">
    <source>
        <dbReference type="Proteomes" id="UP000265541"/>
    </source>
</evidence>
<dbReference type="Gene3D" id="3.30.420.40">
    <property type="match status" value="1"/>
</dbReference>
<dbReference type="PANTHER" id="PTHR30005">
    <property type="entry name" value="EXOPOLYPHOSPHATASE"/>
    <property type="match status" value="1"/>
</dbReference>
<dbReference type="PANTHER" id="PTHR30005:SF0">
    <property type="entry name" value="RETROGRADE REGULATION PROTEIN 2"/>
    <property type="match status" value="1"/>
</dbReference>
<dbReference type="GO" id="GO:0006357">
    <property type="term" value="P:regulation of transcription by RNA polymerase II"/>
    <property type="evidence" value="ECO:0007669"/>
    <property type="project" value="TreeGrafter"/>
</dbReference>
<comment type="caution">
    <text evidence="3">The sequence shown here is derived from an EMBL/GenBank/DDBJ whole genome shotgun (WGS) entry which is preliminary data.</text>
</comment>
<comment type="similarity">
    <text evidence="1">Belongs to the GppA/Ppx family.</text>
</comment>
<dbReference type="AlphaFoldDB" id="A0A3A0UUI6"/>
<accession>A0A3A0UUI6</accession>
<dbReference type="Proteomes" id="UP000265541">
    <property type="component" value="Unassembled WGS sequence"/>
</dbReference>
<feature type="non-terminal residue" evidence="3">
    <location>
        <position position="95"/>
    </location>
</feature>
<reference evidence="3 4" key="1">
    <citation type="journal article" date="2016" name="Front. Microbiol.">
        <title>Comprehensive Phylogenetic Analysis of Bovine Non-aureus Staphylococci Species Based on Whole-Genome Sequencing.</title>
        <authorList>
            <person name="Naushad S."/>
            <person name="Barkema H.W."/>
            <person name="Luby C."/>
            <person name="Condas L.A."/>
            <person name="Nobrega D.B."/>
            <person name="Carson D.A."/>
            <person name="De Buck J."/>
        </authorList>
    </citation>
    <scope>NUCLEOTIDE SEQUENCE [LARGE SCALE GENOMIC DNA]</scope>
    <source>
        <strain evidence="3 4">SNUC 4781</strain>
    </source>
</reference>
<evidence type="ECO:0000313" key="3">
    <source>
        <dbReference type="EMBL" id="RIP21621.1"/>
    </source>
</evidence>
<dbReference type="InterPro" id="IPR043129">
    <property type="entry name" value="ATPase_NBD"/>
</dbReference>
<evidence type="ECO:0000256" key="1">
    <source>
        <dbReference type="ARBA" id="ARBA00007125"/>
    </source>
</evidence>